<dbReference type="GO" id="GO:0009313">
    <property type="term" value="P:oligosaccharide catabolic process"/>
    <property type="evidence" value="ECO:0007669"/>
    <property type="project" value="TreeGrafter"/>
</dbReference>
<evidence type="ECO:0000256" key="3">
    <source>
        <dbReference type="ARBA" id="ARBA00023295"/>
    </source>
</evidence>
<dbReference type="Proteomes" id="UP000461585">
    <property type="component" value="Unassembled WGS sequence"/>
</dbReference>
<dbReference type="Pfam" id="PF00128">
    <property type="entry name" value="Alpha-amylase"/>
    <property type="match status" value="1"/>
</dbReference>
<evidence type="ECO:0000259" key="4">
    <source>
        <dbReference type="SMART" id="SM00642"/>
    </source>
</evidence>
<dbReference type="InterPro" id="IPR017853">
    <property type="entry name" value="GH"/>
</dbReference>
<evidence type="ECO:0000313" key="6">
    <source>
        <dbReference type="Proteomes" id="UP000461585"/>
    </source>
</evidence>
<dbReference type="SMART" id="SM00642">
    <property type="entry name" value="Aamy"/>
    <property type="match status" value="1"/>
</dbReference>
<dbReference type="InterPro" id="IPR013780">
    <property type="entry name" value="Glyco_hydro_b"/>
</dbReference>
<evidence type="ECO:0000256" key="2">
    <source>
        <dbReference type="ARBA" id="ARBA00022801"/>
    </source>
</evidence>
<dbReference type="Gene3D" id="3.90.400.10">
    <property type="entry name" value="Oligo-1,6-glucosidase, Domain 2"/>
    <property type="match status" value="1"/>
</dbReference>
<dbReference type="InterPro" id="IPR045857">
    <property type="entry name" value="O16G_dom_2"/>
</dbReference>
<dbReference type="PANTHER" id="PTHR10357:SF179">
    <property type="entry name" value="NEUTRAL AND BASIC AMINO ACID TRANSPORT PROTEIN RBAT"/>
    <property type="match status" value="1"/>
</dbReference>
<dbReference type="InterPro" id="IPR006047">
    <property type="entry name" value="GH13_cat_dom"/>
</dbReference>
<dbReference type="Gene3D" id="2.60.40.1180">
    <property type="entry name" value="Golgi alpha-mannosidase II"/>
    <property type="match status" value="1"/>
</dbReference>
<dbReference type="SUPFAM" id="SSF51011">
    <property type="entry name" value="Glycosyl hydrolase domain"/>
    <property type="match status" value="1"/>
</dbReference>
<keyword evidence="2" id="KW-0378">Hydrolase</keyword>
<dbReference type="RefSeq" id="WP_162370753.1">
    <property type="nucleotide sequence ID" value="NZ_JAAEEH010000026.1"/>
</dbReference>
<dbReference type="Gene3D" id="3.20.20.80">
    <property type="entry name" value="Glycosidases"/>
    <property type="match status" value="1"/>
</dbReference>
<organism evidence="5 6">
    <name type="scientific">Anaerotalea alkaliphila</name>
    <dbReference type="NCBI Taxonomy" id="2662126"/>
    <lineage>
        <taxon>Bacteria</taxon>
        <taxon>Bacillati</taxon>
        <taxon>Bacillota</taxon>
        <taxon>Clostridia</taxon>
        <taxon>Eubacteriales</taxon>
        <taxon>Anaerotalea</taxon>
    </lineage>
</organism>
<sequence>MERKWWHNAVVYQIYPRSFKDTNGDGIGDLRGVIEKLDYLQALGVDVVWMSPVYRSPMDDNGYDISDYRDIAPEFGTMADFDEMVAEADKRGIKIVMDLVVNHTSDEHAWFLESRASKDNPKRDWYIWKEPMADGSPPNNWNSWFTRSAWEMDPATGECYLHLFSRKQPDLNWENPAVRDAVYGMMEFWLEKGICGFRMDVINLIGKPQDFPDGALEGIGVMGIDHFANHSSTHMFLREMNLRVLSRYDILTVGETPNVTTYEGKLYSHPGRKELGMVFQFEHMDVDRPGSLSPKLPLDLPKLKEIMSRWQEDLFGQGWNSLYWSNHDQPRAVSRYGDDGAYRVESAKMLGTTLHFMQGTPYIYQGEELGMTNTYYGCIGDYNDLYDHHRYEILTSDQGMGDEEALDIIRPFSRDNARAPMHWNGGANGGFTTGTPWLKMNENHKTVNAEAALEDPDSVFHHYRKLVALRKDSPYSNVIVYGGHRLLLPEDPDAYCYKRSDGKKTLLVVSNFTGRTLERRFDDIPVGIVISNYKDSSTGLKPLALRPYESVVYEVL</sequence>
<gene>
    <name evidence="5" type="ORF">GXN74_09790</name>
</gene>
<keyword evidence="3" id="KW-0326">Glycosidase</keyword>
<reference evidence="5 6" key="1">
    <citation type="submission" date="2020-01" db="EMBL/GenBank/DDBJ databases">
        <title>Anaeroalcalibacter tamaniensis gen. nov., sp. nov., moderately halophilic strictly anaerobic fermenter bacterium from mud volcano of Taman peninsula.</title>
        <authorList>
            <person name="Frolova A."/>
            <person name="Merkel A.Y."/>
            <person name="Slobodkin A.I."/>
        </authorList>
    </citation>
    <scope>NUCLEOTIDE SEQUENCE [LARGE SCALE GENOMIC DNA]</scope>
    <source>
        <strain evidence="5 6">F-3ap</strain>
    </source>
</reference>
<name>A0A7X5HWM9_9FIRM</name>
<comment type="caution">
    <text evidence="5">The sequence shown here is derived from an EMBL/GenBank/DDBJ whole genome shotgun (WGS) entry which is preliminary data.</text>
</comment>
<dbReference type="GO" id="GO:0004556">
    <property type="term" value="F:alpha-amylase activity"/>
    <property type="evidence" value="ECO:0007669"/>
    <property type="project" value="TreeGrafter"/>
</dbReference>
<dbReference type="EMBL" id="JAAEEH010000026">
    <property type="protein sequence ID" value="NDL68030.1"/>
    <property type="molecule type" value="Genomic_DNA"/>
</dbReference>
<dbReference type="AlphaFoldDB" id="A0A7X5HWM9"/>
<protein>
    <submittedName>
        <fullName evidence="5">Alpha-glucosidase</fullName>
    </submittedName>
</protein>
<dbReference type="NCBIfam" id="NF008183">
    <property type="entry name" value="PRK10933.1"/>
    <property type="match status" value="1"/>
</dbReference>
<comment type="similarity">
    <text evidence="1">Belongs to the glycosyl hydrolase 13 family.</text>
</comment>
<dbReference type="PANTHER" id="PTHR10357">
    <property type="entry name" value="ALPHA-AMYLASE FAMILY MEMBER"/>
    <property type="match status" value="1"/>
</dbReference>
<proteinExistence type="inferred from homology"/>
<dbReference type="FunFam" id="3.90.400.10:FF:000002">
    <property type="entry name" value="Sucrose isomerase"/>
    <property type="match status" value="1"/>
</dbReference>
<feature type="domain" description="Glycosyl hydrolase family 13 catalytic" evidence="4">
    <location>
        <begin position="13"/>
        <end position="418"/>
    </location>
</feature>
<accession>A0A7X5HWM9</accession>
<dbReference type="SUPFAM" id="SSF51445">
    <property type="entry name" value="(Trans)glycosidases"/>
    <property type="match status" value="1"/>
</dbReference>
<keyword evidence="6" id="KW-1185">Reference proteome</keyword>
<dbReference type="FunFam" id="3.20.20.80:FF:000064">
    <property type="entry name" value="Oligo-1,6-glucosidase"/>
    <property type="match status" value="2"/>
</dbReference>
<evidence type="ECO:0000313" key="5">
    <source>
        <dbReference type="EMBL" id="NDL68030.1"/>
    </source>
</evidence>
<dbReference type="CDD" id="cd11333">
    <property type="entry name" value="AmyAc_SI_OligoGlu_DGase"/>
    <property type="match status" value="1"/>
</dbReference>
<evidence type="ECO:0000256" key="1">
    <source>
        <dbReference type="ARBA" id="ARBA00008061"/>
    </source>
</evidence>